<name>A0A379YTM8_9GAMM</name>
<evidence type="ECO:0000313" key="2">
    <source>
        <dbReference type="EMBL" id="SUI49970.1"/>
    </source>
</evidence>
<organism evidence="2 3">
    <name type="scientific">Serratia quinivorans</name>
    <dbReference type="NCBI Taxonomy" id="137545"/>
    <lineage>
        <taxon>Bacteria</taxon>
        <taxon>Pseudomonadati</taxon>
        <taxon>Pseudomonadota</taxon>
        <taxon>Gammaproteobacteria</taxon>
        <taxon>Enterobacterales</taxon>
        <taxon>Yersiniaceae</taxon>
        <taxon>Serratia</taxon>
    </lineage>
</organism>
<evidence type="ECO:0000259" key="1">
    <source>
        <dbReference type="Pfam" id="PF08972"/>
    </source>
</evidence>
<protein>
    <submittedName>
        <fullName evidence="2">Domain of uncharacterized function (DUF1902)</fullName>
    </submittedName>
</protein>
<gene>
    <name evidence="2" type="ORF">NCTC11544_01086</name>
</gene>
<reference evidence="2 3" key="1">
    <citation type="submission" date="2018-06" db="EMBL/GenBank/DDBJ databases">
        <authorList>
            <consortium name="Pathogen Informatics"/>
            <person name="Doyle S."/>
        </authorList>
    </citation>
    <scope>NUCLEOTIDE SEQUENCE [LARGE SCALE GENOMIC DNA]</scope>
    <source>
        <strain evidence="2 3">NCTC11544</strain>
    </source>
</reference>
<dbReference type="Gene3D" id="3.30.2390.10">
    <property type="entry name" value="TTHA1013-like"/>
    <property type="match status" value="1"/>
</dbReference>
<feature type="domain" description="DUF1902" evidence="1">
    <location>
        <begin position="14"/>
        <end position="72"/>
    </location>
</feature>
<proteinExistence type="predicted"/>
<dbReference type="AlphaFoldDB" id="A0A379YTM8"/>
<dbReference type="RefSeq" id="WP_115183077.1">
    <property type="nucleotide sequence ID" value="NZ_CAMKUF010000002.1"/>
</dbReference>
<dbReference type="Proteomes" id="UP000255529">
    <property type="component" value="Unassembled WGS sequence"/>
</dbReference>
<sequence length="76" mass="8606">MNKNHVFTVMVSHEDRMWTGICDELGLVTEAKTFARLAQRVHDIAPELGQLNCDLRPDEVQVEFVSDKSSSLPFMA</sequence>
<dbReference type="InterPro" id="IPR015066">
    <property type="entry name" value="DUF1902"/>
</dbReference>
<dbReference type="EMBL" id="UGYN01000002">
    <property type="protein sequence ID" value="SUI49970.1"/>
    <property type="molecule type" value="Genomic_DNA"/>
</dbReference>
<evidence type="ECO:0000313" key="3">
    <source>
        <dbReference type="Proteomes" id="UP000255529"/>
    </source>
</evidence>
<dbReference type="Pfam" id="PF08972">
    <property type="entry name" value="DUF1902"/>
    <property type="match status" value="1"/>
</dbReference>
<accession>A0A379YTM8</accession>